<dbReference type="Proteomes" id="UP001595791">
    <property type="component" value="Unassembled WGS sequence"/>
</dbReference>
<keyword evidence="6" id="KW-1185">Reference proteome</keyword>
<evidence type="ECO:0000256" key="3">
    <source>
        <dbReference type="SAM" id="Phobius"/>
    </source>
</evidence>
<keyword evidence="5" id="KW-0548">Nucleotidyltransferase</keyword>
<dbReference type="PANTHER" id="PTHR45138:SF9">
    <property type="entry name" value="DIGUANYLATE CYCLASE DGCM-RELATED"/>
    <property type="match status" value="1"/>
</dbReference>
<proteinExistence type="predicted"/>
<organism evidence="5 6">
    <name type="scientific">Chitinimonas lacunae</name>
    <dbReference type="NCBI Taxonomy" id="1963018"/>
    <lineage>
        <taxon>Bacteria</taxon>
        <taxon>Pseudomonadati</taxon>
        <taxon>Pseudomonadota</taxon>
        <taxon>Betaproteobacteria</taxon>
        <taxon>Neisseriales</taxon>
        <taxon>Chitinibacteraceae</taxon>
        <taxon>Chitinimonas</taxon>
    </lineage>
</organism>
<keyword evidence="3" id="KW-0472">Membrane</keyword>
<feature type="transmembrane region" description="Helical" evidence="3">
    <location>
        <begin position="286"/>
        <end position="306"/>
    </location>
</feature>
<dbReference type="GO" id="GO:0052621">
    <property type="term" value="F:diguanylate cyclase activity"/>
    <property type="evidence" value="ECO:0007669"/>
    <property type="project" value="UniProtKB-EC"/>
</dbReference>
<keyword evidence="5" id="KW-0808">Transferase</keyword>
<dbReference type="InterPro" id="IPR035965">
    <property type="entry name" value="PAS-like_dom_sf"/>
</dbReference>
<dbReference type="RefSeq" id="WP_378164185.1">
    <property type="nucleotide sequence ID" value="NZ_JBHSBU010000001.1"/>
</dbReference>
<dbReference type="InterPro" id="IPR000160">
    <property type="entry name" value="GGDEF_dom"/>
</dbReference>
<dbReference type="NCBIfam" id="TIGR00254">
    <property type="entry name" value="GGDEF"/>
    <property type="match status" value="1"/>
</dbReference>
<keyword evidence="3" id="KW-0812">Transmembrane</keyword>
<dbReference type="Pfam" id="PF13426">
    <property type="entry name" value="PAS_9"/>
    <property type="match status" value="1"/>
</dbReference>
<sequence length="626" mass="69401">MPNPTSPERPTSPAALWLAGCIVLGGLFFLAVELWYSYHQALQRAETDSANLSELLSQRINGTLIETDMLLQELSGHITAVPEQIHPNDPLLFLLDELLRNRQGRLGQIETLELVNRQGLVVSSTAERGRRVEHTDYFRRLKRGETRWLSTPNIESGQNRLLLARRLAPAPIPFQGLVSATIRPDSLHSLFGRLDIGGHSAIALTDPDARLVLRLPPAQRIEQGVVIPNATVLRQGSFPRMARLESPIDGVDRVFYFRKLDNYDLVVVVGLASTDYLASWRIKAGVYGLGALGLLALATVLLLVSLRDRQRAAALSQSEARLREREAQLRVALTAAPLPIALIRLDDNRISFANPAWEHQFGLSPGSAEGSPIGQCFVQPQDYHEAQRQDSPHDGVELTMRRRNGEEFIALASFARVKLNDGDRLLIGLNDISALKTLQQELRRQANTDPLTGLASRRYLLEMGEQAIKRQRRHGGALAVLMIDLDRFKTVNDRYGHGGGDEVLRRFARICHEQLRESDLIGRLGGEEFLALLPQTGLEGALSMAERLRLAVELQPVKLGPDTEIAVTISLGVALLQHGESLEKLLARADQALYAAKEEGRNRVVVWSSRLEKNAEPPAQDGGDLY</sequence>
<dbReference type="Pfam" id="PF00990">
    <property type="entry name" value="GGDEF"/>
    <property type="match status" value="1"/>
</dbReference>
<comment type="catalytic activity">
    <reaction evidence="2">
        <text>2 GTP = 3',3'-c-di-GMP + 2 diphosphate</text>
        <dbReference type="Rhea" id="RHEA:24898"/>
        <dbReference type="ChEBI" id="CHEBI:33019"/>
        <dbReference type="ChEBI" id="CHEBI:37565"/>
        <dbReference type="ChEBI" id="CHEBI:58805"/>
        <dbReference type="EC" id="2.7.7.65"/>
    </reaction>
</comment>
<dbReference type="InterPro" id="IPR029787">
    <property type="entry name" value="Nucleotide_cyclase"/>
</dbReference>
<reference evidence="6" key="1">
    <citation type="journal article" date="2019" name="Int. J. Syst. Evol. Microbiol.">
        <title>The Global Catalogue of Microorganisms (GCM) 10K type strain sequencing project: providing services to taxonomists for standard genome sequencing and annotation.</title>
        <authorList>
            <consortium name="The Broad Institute Genomics Platform"/>
            <consortium name="The Broad Institute Genome Sequencing Center for Infectious Disease"/>
            <person name="Wu L."/>
            <person name="Ma J."/>
        </authorList>
    </citation>
    <scope>NUCLEOTIDE SEQUENCE [LARGE SCALE GENOMIC DNA]</scope>
    <source>
        <strain evidence="6">LMG 29894</strain>
    </source>
</reference>
<dbReference type="SMART" id="SM00091">
    <property type="entry name" value="PAS"/>
    <property type="match status" value="1"/>
</dbReference>
<dbReference type="InterPro" id="IPR000014">
    <property type="entry name" value="PAS"/>
</dbReference>
<dbReference type="PANTHER" id="PTHR45138">
    <property type="entry name" value="REGULATORY COMPONENTS OF SENSORY TRANSDUCTION SYSTEM"/>
    <property type="match status" value="1"/>
</dbReference>
<evidence type="ECO:0000256" key="2">
    <source>
        <dbReference type="ARBA" id="ARBA00034247"/>
    </source>
</evidence>
<dbReference type="NCBIfam" id="TIGR00229">
    <property type="entry name" value="sensory_box"/>
    <property type="match status" value="1"/>
</dbReference>
<evidence type="ECO:0000256" key="1">
    <source>
        <dbReference type="ARBA" id="ARBA00012528"/>
    </source>
</evidence>
<dbReference type="CDD" id="cd00130">
    <property type="entry name" value="PAS"/>
    <property type="match status" value="1"/>
</dbReference>
<dbReference type="SMART" id="SM00267">
    <property type="entry name" value="GGDEF"/>
    <property type="match status" value="1"/>
</dbReference>
<dbReference type="CDD" id="cd12915">
    <property type="entry name" value="PDC2_DGC_like"/>
    <property type="match status" value="1"/>
</dbReference>
<keyword evidence="3" id="KW-1133">Transmembrane helix</keyword>
<dbReference type="Gene3D" id="3.30.70.270">
    <property type="match status" value="1"/>
</dbReference>
<evidence type="ECO:0000313" key="5">
    <source>
        <dbReference type="EMBL" id="MFC4159918.1"/>
    </source>
</evidence>
<feature type="transmembrane region" description="Helical" evidence="3">
    <location>
        <begin position="14"/>
        <end position="36"/>
    </location>
</feature>
<dbReference type="SUPFAM" id="SSF55785">
    <property type="entry name" value="PYP-like sensor domain (PAS domain)"/>
    <property type="match status" value="1"/>
</dbReference>
<dbReference type="InterPro" id="IPR043128">
    <property type="entry name" value="Rev_trsase/Diguanyl_cyclase"/>
</dbReference>
<dbReference type="CDD" id="cd01949">
    <property type="entry name" value="GGDEF"/>
    <property type="match status" value="1"/>
</dbReference>
<dbReference type="EMBL" id="JBHSBU010000001">
    <property type="protein sequence ID" value="MFC4159918.1"/>
    <property type="molecule type" value="Genomic_DNA"/>
</dbReference>
<gene>
    <name evidence="5" type="ORF">ACFOW7_11235</name>
</gene>
<dbReference type="EC" id="2.7.7.65" evidence="1"/>
<dbReference type="SUPFAM" id="SSF55073">
    <property type="entry name" value="Nucleotide cyclase"/>
    <property type="match status" value="1"/>
</dbReference>
<evidence type="ECO:0000259" key="4">
    <source>
        <dbReference type="PROSITE" id="PS50887"/>
    </source>
</evidence>
<protein>
    <recommendedName>
        <fullName evidence="1">diguanylate cyclase</fullName>
        <ecNumber evidence="1">2.7.7.65</ecNumber>
    </recommendedName>
</protein>
<name>A0ABV8MP03_9NEIS</name>
<dbReference type="PROSITE" id="PS50887">
    <property type="entry name" value="GGDEF"/>
    <property type="match status" value="1"/>
</dbReference>
<feature type="domain" description="GGDEF" evidence="4">
    <location>
        <begin position="476"/>
        <end position="609"/>
    </location>
</feature>
<evidence type="ECO:0000313" key="6">
    <source>
        <dbReference type="Proteomes" id="UP001595791"/>
    </source>
</evidence>
<dbReference type="InterPro" id="IPR050469">
    <property type="entry name" value="Diguanylate_Cyclase"/>
</dbReference>
<accession>A0ABV8MP03</accession>
<comment type="caution">
    <text evidence="5">The sequence shown here is derived from an EMBL/GenBank/DDBJ whole genome shotgun (WGS) entry which is preliminary data.</text>
</comment>
<dbReference type="Gene3D" id="3.30.450.20">
    <property type="entry name" value="PAS domain"/>
    <property type="match status" value="3"/>
</dbReference>